<dbReference type="Gene3D" id="3.80.10.10">
    <property type="entry name" value="Ribonuclease Inhibitor"/>
    <property type="match status" value="1"/>
</dbReference>
<dbReference type="EMBL" id="KN838568">
    <property type="protein sequence ID" value="KIK04573.1"/>
    <property type="molecule type" value="Genomic_DNA"/>
</dbReference>
<dbReference type="STRING" id="1095629.A0A0C9Y987"/>
<dbReference type="Proteomes" id="UP000054477">
    <property type="component" value="Unassembled WGS sequence"/>
</dbReference>
<dbReference type="OrthoDB" id="2914771at2759"/>
<reference evidence="2" key="2">
    <citation type="submission" date="2015-01" db="EMBL/GenBank/DDBJ databases">
        <title>Evolutionary Origins and Diversification of the Mycorrhizal Mutualists.</title>
        <authorList>
            <consortium name="DOE Joint Genome Institute"/>
            <consortium name="Mycorrhizal Genomics Consortium"/>
            <person name="Kohler A."/>
            <person name="Kuo A."/>
            <person name="Nagy L.G."/>
            <person name="Floudas D."/>
            <person name="Copeland A."/>
            <person name="Barry K.W."/>
            <person name="Cichocki N."/>
            <person name="Veneault-Fourrey C."/>
            <person name="LaButti K."/>
            <person name="Lindquist E.A."/>
            <person name="Lipzen A."/>
            <person name="Lundell T."/>
            <person name="Morin E."/>
            <person name="Murat C."/>
            <person name="Riley R."/>
            <person name="Ohm R."/>
            <person name="Sun H."/>
            <person name="Tunlid A."/>
            <person name="Henrissat B."/>
            <person name="Grigoriev I.V."/>
            <person name="Hibbett D.S."/>
            <person name="Martin F."/>
        </authorList>
    </citation>
    <scope>NUCLEOTIDE SEQUENCE [LARGE SCALE GENOMIC DNA]</scope>
    <source>
        <strain evidence="2">LaAM-08-1</strain>
    </source>
</reference>
<proteinExistence type="predicted"/>
<evidence type="ECO:0000313" key="1">
    <source>
        <dbReference type="EMBL" id="KIK04573.1"/>
    </source>
</evidence>
<accession>A0A0C9Y987</accession>
<dbReference type="InterPro" id="IPR032675">
    <property type="entry name" value="LRR_dom_sf"/>
</dbReference>
<evidence type="ECO:0000313" key="2">
    <source>
        <dbReference type="Proteomes" id="UP000054477"/>
    </source>
</evidence>
<protein>
    <recommendedName>
        <fullName evidence="3">F-box domain-containing protein</fullName>
    </recommendedName>
</protein>
<dbReference type="AlphaFoldDB" id="A0A0C9Y987"/>
<dbReference type="SUPFAM" id="SSF52047">
    <property type="entry name" value="RNI-like"/>
    <property type="match status" value="1"/>
</dbReference>
<name>A0A0C9Y987_9AGAR</name>
<gene>
    <name evidence="1" type="ORF">K443DRAFT_4545</name>
</gene>
<reference evidence="1 2" key="1">
    <citation type="submission" date="2014-04" db="EMBL/GenBank/DDBJ databases">
        <authorList>
            <consortium name="DOE Joint Genome Institute"/>
            <person name="Kuo A."/>
            <person name="Kohler A."/>
            <person name="Nagy L.G."/>
            <person name="Floudas D."/>
            <person name="Copeland A."/>
            <person name="Barry K.W."/>
            <person name="Cichocki N."/>
            <person name="Veneault-Fourrey C."/>
            <person name="LaButti K."/>
            <person name="Lindquist E.A."/>
            <person name="Lipzen A."/>
            <person name="Lundell T."/>
            <person name="Morin E."/>
            <person name="Murat C."/>
            <person name="Sun H."/>
            <person name="Tunlid A."/>
            <person name="Henrissat B."/>
            <person name="Grigoriev I.V."/>
            <person name="Hibbett D.S."/>
            <person name="Martin F."/>
            <person name="Nordberg H.P."/>
            <person name="Cantor M.N."/>
            <person name="Hua S.X."/>
        </authorList>
    </citation>
    <scope>NUCLEOTIDE SEQUENCE [LARGE SCALE GENOMIC DNA]</scope>
    <source>
        <strain evidence="1 2">LaAM-08-1</strain>
    </source>
</reference>
<sequence length="502" mass="56847">MACNTSAPVVSQIPHEILADIFLLNTSRDIEFWDASKWVLVTDHDPQQTARYSSQVCQKWRYVALGYAKLWSRIILYGKEPLPWIDELLRRSYPRTIEFGRAPSLATWLGRLDRPRLPVLTRVMCHAQRLKTVNVALTGQEAWQKVCEGLLQNQAPNLEYLNIFAQNYFVFTGTLFSDNAPSLRRLHLNQCLVNLCSSTLSNLTELSVVFVFSGAPTVDVWLSNLENMPSLRWLTIINAFSGPFLTDPEPLPTPSLPNLSCLSVKGKLLECVRLVYHIRHPPLDMLRLRCVDVTPGLELDQLASIIKKSLDLWPTPATADRNFVFKTEDARIEIGNSCTIGSQWNVSESQGDIEKLEDPLLSIELSVVGFGQVQLSAFPLLLLFADIFTTVRFLTFSPDFEVEHVLDLFFEALLLFDNPQIVEDRTTVLLPSLRRLSLSDVGFGRDGEAFDILVSYLQYREQMLAPIKDLELIRAPVSLAQTSVLEQFSGLSVRRYNGRSNE</sequence>
<dbReference type="HOGENOM" id="CLU_024199_2_4_1"/>
<keyword evidence="2" id="KW-1185">Reference proteome</keyword>
<organism evidence="1 2">
    <name type="scientific">Laccaria amethystina LaAM-08-1</name>
    <dbReference type="NCBI Taxonomy" id="1095629"/>
    <lineage>
        <taxon>Eukaryota</taxon>
        <taxon>Fungi</taxon>
        <taxon>Dikarya</taxon>
        <taxon>Basidiomycota</taxon>
        <taxon>Agaricomycotina</taxon>
        <taxon>Agaricomycetes</taxon>
        <taxon>Agaricomycetidae</taxon>
        <taxon>Agaricales</taxon>
        <taxon>Agaricineae</taxon>
        <taxon>Hydnangiaceae</taxon>
        <taxon>Laccaria</taxon>
    </lineage>
</organism>
<evidence type="ECO:0008006" key="3">
    <source>
        <dbReference type="Google" id="ProtNLM"/>
    </source>
</evidence>